<name>A0A8J4WE31_9TREM</name>
<dbReference type="GO" id="GO:0016460">
    <property type="term" value="C:myosin II complex"/>
    <property type="evidence" value="ECO:0007669"/>
    <property type="project" value="TreeGrafter"/>
</dbReference>
<accession>A0A8J4WE31</accession>
<dbReference type="AlphaFoldDB" id="A0A8J4WE31"/>
<feature type="domain" description="EF-hand" evidence="3">
    <location>
        <begin position="45"/>
        <end position="77"/>
    </location>
</feature>
<dbReference type="GO" id="GO:0005509">
    <property type="term" value="F:calcium ion binding"/>
    <property type="evidence" value="ECO:0007669"/>
    <property type="project" value="InterPro"/>
</dbReference>
<dbReference type="InterPro" id="IPR011992">
    <property type="entry name" value="EF-hand-dom_pair"/>
</dbReference>
<evidence type="ECO:0000256" key="2">
    <source>
        <dbReference type="ARBA" id="ARBA00022837"/>
    </source>
</evidence>
<dbReference type="SUPFAM" id="SSF47473">
    <property type="entry name" value="EF-hand"/>
    <property type="match status" value="1"/>
</dbReference>
<dbReference type="InterPro" id="IPR050230">
    <property type="entry name" value="CALM/Myosin/TropC-like"/>
</dbReference>
<dbReference type="Pfam" id="PF13499">
    <property type="entry name" value="EF-hand_7"/>
    <property type="match status" value="1"/>
</dbReference>
<comment type="caution">
    <text evidence="4">The sequence shown here is derived from an EMBL/GenBank/DDBJ whole genome shotgun (WGS) entry which is preliminary data.</text>
</comment>
<dbReference type="PANTHER" id="PTHR23048">
    <property type="entry name" value="MYOSIN LIGHT CHAIN 1, 3"/>
    <property type="match status" value="1"/>
</dbReference>
<dbReference type="Proteomes" id="UP000748531">
    <property type="component" value="Unassembled WGS sequence"/>
</dbReference>
<dbReference type="InterPro" id="IPR018247">
    <property type="entry name" value="EF_Hand_1_Ca_BS"/>
</dbReference>
<sequence length="77" mass="8519">MAKKMKDIDGEEGIKEAFQVLDNDGNGFISATELKHAMTNLDKKLTDKDVDEVIREADTGRDGQVNYGGLVRMMTAK</sequence>
<keyword evidence="5" id="KW-1185">Reference proteome</keyword>
<reference evidence="4" key="1">
    <citation type="submission" date="2019-05" db="EMBL/GenBank/DDBJ databases">
        <title>Annotation for the trematode Paragonimus heterotremus.</title>
        <authorList>
            <person name="Choi Y.-J."/>
        </authorList>
    </citation>
    <scope>NUCLEOTIDE SEQUENCE</scope>
    <source>
        <strain evidence="4">LC</strain>
    </source>
</reference>
<dbReference type="PANTHER" id="PTHR23048:SF0">
    <property type="entry name" value="CALMODULIN LIKE 3"/>
    <property type="match status" value="1"/>
</dbReference>
<evidence type="ECO:0000313" key="5">
    <source>
        <dbReference type="Proteomes" id="UP000748531"/>
    </source>
</evidence>
<feature type="domain" description="EF-hand" evidence="3">
    <location>
        <begin position="9"/>
        <end position="44"/>
    </location>
</feature>
<gene>
    <name evidence="4" type="ORF">PHET_10634</name>
</gene>
<proteinExistence type="predicted"/>
<keyword evidence="1" id="KW-0677">Repeat</keyword>
<organism evidence="4 5">
    <name type="scientific">Paragonimus heterotremus</name>
    <dbReference type="NCBI Taxonomy" id="100268"/>
    <lineage>
        <taxon>Eukaryota</taxon>
        <taxon>Metazoa</taxon>
        <taxon>Spiralia</taxon>
        <taxon>Lophotrochozoa</taxon>
        <taxon>Platyhelminthes</taxon>
        <taxon>Trematoda</taxon>
        <taxon>Digenea</taxon>
        <taxon>Plagiorchiida</taxon>
        <taxon>Troglotremata</taxon>
        <taxon>Troglotrematidae</taxon>
        <taxon>Paragonimus</taxon>
    </lineage>
</organism>
<dbReference type="EMBL" id="LUCH01008162">
    <property type="protein sequence ID" value="KAF5396428.1"/>
    <property type="molecule type" value="Genomic_DNA"/>
</dbReference>
<dbReference type="OrthoDB" id="26525at2759"/>
<protein>
    <submittedName>
        <fullName evidence="4">Phosphatidylinositol Binding Clathrin Assembly Protein</fullName>
    </submittedName>
</protein>
<dbReference type="PROSITE" id="PS00018">
    <property type="entry name" value="EF_HAND_1"/>
    <property type="match status" value="1"/>
</dbReference>
<dbReference type="SMART" id="SM00054">
    <property type="entry name" value="EFh"/>
    <property type="match status" value="2"/>
</dbReference>
<dbReference type="CDD" id="cd00051">
    <property type="entry name" value="EFh"/>
    <property type="match status" value="1"/>
</dbReference>
<dbReference type="InterPro" id="IPR002048">
    <property type="entry name" value="EF_hand_dom"/>
</dbReference>
<dbReference type="FunFam" id="1.10.238.10:FF:000003">
    <property type="entry name" value="Calmodulin A"/>
    <property type="match status" value="1"/>
</dbReference>
<dbReference type="PROSITE" id="PS50222">
    <property type="entry name" value="EF_HAND_2"/>
    <property type="match status" value="2"/>
</dbReference>
<evidence type="ECO:0000259" key="3">
    <source>
        <dbReference type="PROSITE" id="PS50222"/>
    </source>
</evidence>
<evidence type="ECO:0000256" key="1">
    <source>
        <dbReference type="ARBA" id="ARBA00022737"/>
    </source>
</evidence>
<dbReference type="Gene3D" id="1.10.238.10">
    <property type="entry name" value="EF-hand"/>
    <property type="match status" value="1"/>
</dbReference>
<keyword evidence="2" id="KW-0106">Calcium</keyword>
<evidence type="ECO:0000313" key="4">
    <source>
        <dbReference type="EMBL" id="KAF5396428.1"/>
    </source>
</evidence>